<protein>
    <submittedName>
        <fullName evidence="1">Predicted protein</fullName>
    </submittedName>
</protein>
<keyword evidence="2" id="KW-1185">Reference proteome</keyword>
<proteinExistence type="predicted"/>
<reference evidence="1 2" key="1">
    <citation type="journal article" date="2008" name="Nature">
        <title>The genome of Laccaria bicolor provides insights into mycorrhizal symbiosis.</title>
        <authorList>
            <person name="Martin F."/>
            <person name="Aerts A."/>
            <person name="Ahren D."/>
            <person name="Brun A."/>
            <person name="Danchin E.G.J."/>
            <person name="Duchaussoy F."/>
            <person name="Gibon J."/>
            <person name="Kohler A."/>
            <person name="Lindquist E."/>
            <person name="Pereda V."/>
            <person name="Salamov A."/>
            <person name="Shapiro H.J."/>
            <person name="Wuyts J."/>
            <person name="Blaudez D."/>
            <person name="Buee M."/>
            <person name="Brokstein P."/>
            <person name="Canbaeck B."/>
            <person name="Cohen D."/>
            <person name="Courty P.E."/>
            <person name="Coutinho P.M."/>
            <person name="Delaruelle C."/>
            <person name="Detter J.C."/>
            <person name="Deveau A."/>
            <person name="DiFazio S."/>
            <person name="Duplessis S."/>
            <person name="Fraissinet-Tachet L."/>
            <person name="Lucic E."/>
            <person name="Frey-Klett P."/>
            <person name="Fourrey C."/>
            <person name="Feussner I."/>
            <person name="Gay G."/>
            <person name="Grimwood J."/>
            <person name="Hoegger P.J."/>
            <person name="Jain P."/>
            <person name="Kilaru S."/>
            <person name="Labbe J."/>
            <person name="Lin Y.C."/>
            <person name="Legue V."/>
            <person name="Le Tacon F."/>
            <person name="Marmeisse R."/>
            <person name="Melayah D."/>
            <person name="Montanini B."/>
            <person name="Muratet M."/>
            <person name="Nehls U."/>
            <person name="Niculita-Hirzel H."/>
            <person name="Oudot-Le Secq M.P."/>
            <person name="Peter M."/>
            <person name="Quesneville H."/>
            <person name="Rajashekar B."/>
            <person name="Reich M."/>
            <person name="Rouhier N."/>
            <person name="Schmutz J."/>
            <person name="Yin T."/>
            <person name="Chalot M."/>
            <person name="Henrissat B."/>
            <person name="Kuees U."/>
            <person name="Lucas S."/>
            <person name="Van de Peer Y."/>
            <person name="Podila G.K."/>
            <person name="Polle A."/>
            <person name="Pukkila P.J."/>
            <person name="Richardson P.M."/>
            <person name="Rouze P."/>
            <person name="Sanders I.R."/>
            <person name="Stajich J.E."/>
            <person name="Tunlid A."/>
            <person name="Tuskan G."/>
            <person name="Grigoriev I.V."/>
        </authorList>
    </citation>
    <scope>NUCLEOTIDE SEQUENCE [LARGE SCALE GENOMIC DNA]</scope>
    <source>
        <strain evidence="2">S238N-H82 / ATCC MYA-4686</strain>
    </source>
</reference>
<gene>
    <name evidence="1" type="ORF">LACBIDRAFT_304742</name>
</gene>
<organism evidence="2">
    <name type="scientific">Laccaria bicolor (strain S238N-H82 / ATCC MYA-4686)</name>
    <name type="common">Bicoloured deceiver</name>
    <name type="synonym">Laccaria laccata var. bicolor</name>
    <dbReference type="NCBI Taxonomy" id="486041"/>
    <lineage>
        <taxon>Eukaryota</taxon>
        <taxon>Fungi</taxon>
        <taxon>Dikarya</taxon>
        <taxon>Basidiomycota</taxon>
        <taxon>Agaricomycotina</taxon>
        <taxon>Agaricomycetes</taxon>
        <taxon>Agaricomycetidae</taxon>
        <taxon>Agaricales</taxon>
        <taxon>Agaricineae</taxon>
        <taxon>Hydnangiaceae</taxon>
        <taxon>Laccaria</taxon>
    </lineage>
</organism>
<dbReference type="Proteomes" id="UP000001194">
    <property type="component" value="Unassembled WGS sequence"/>
</dbReference>
<sequence>MDKIPSQNPQCERLNQNCIIYDSRALTTGRLCFPTKMNGSVYEMQAGSAHGITEGSEFSLYNDSLTIDDSPSPCIFVVASAADIGPFTTTLQIKHTSTATVTILSATSCVLQTTAGDSAEDLLLFAPLDEKLLALYKTLAKMMKEFHPGKRQIRPVLEKEKARLGLSIVDNIIAFDILDPRLAEHGLTGMPHTVANNPQEIVLVLHGAAHSYWHLNHEINAFYIDNTDFSIETIYQSPTSGKYKTYLTLPKNGGYLTLGYGFGGVDPSTYRLEEGTDIDVGYLVFFIASESVNLSKIIPQKTPFEGPGRTSVSVSPITALSWCPSSSAIILSRGSEGSETLKPAFICCRFYWRSSDGGRHFKVYLRRNVFESENLKANVLTLMK</sequence>
<dbReference type="HOGENOM" id="CLU_685235_0_0_1"/>
<name>B0DM82_LACBS</name>
<dbReference type="AlphaFoldDB" id="B0DM82"/>
<dbReference type="RefSeq" id="XP_001885125.1">
    <property type="nucleotide sequence ID" value="XM_001885090.1"/>
</dbReference>
<dbReference type="OrthoDB" id="3223806at2759"/>
<evidence type="ECO:0000313" key="1">
    <source>
        <dbReference type="EMBL" id="EDR04234.1"/>
    </source>
</evidence>
<dbReference type="GeneID" id="6080835"/>
<dbReference type="KEGG" id="lbc:LACBIDRAFT_304742"/>
<dbReference type="InParanoid" id="B0DM82"/>
<dbReference type="EMBL" id="DS547119">
    <property type="protein sequence ID" value="EDR04234.1"/>
    <property type="molecule type" value="Genomic_DNA"/>
</dbReference>
<evidence type="ECO:0000313" key="2">
    <source>
        <dbReference type="Proteomes" id="UP000001194"/>
    </source>
</evidence>
<accession>B0DM82</accession>